<name>A0A2C6LCH1_9APIC</name>
<gene>
    <name evidence="3" type="ORF">CSUI_001577</name>
</gene>
<evidence type="ECO:0000313" key="4">
    <source>
        <dbReference type="Proteomes" id="UP000221165"/>
    </source>
</evidence>
<evidence type="ECO:0000256" key="1">
    <source>
        <dbReference type="SAM" id="MobiDB-lite"/>
    </source>
</evidence>
<dbReference type="Proteomes" id="UP000221165">
    <property type="component" value="Unassembled WGS sequence"/>
</dbReference>
<proteinExistence type="predicted"/>
<sequence>MSSSLPAHPSSFPGDRGGGEIIRGAGGQATERGGMNASSQQHHQQHAYFSYPPAYHSSHAAGGHYMAPGGGGADQPQQQVLTRRRDDRGERYFSPMSPAGGGGGGGVVDRGVYTPGYHNYTQDGTTTHLLYEERGRGAGWTYGGPGGGRREEGEEEMSRGIGGDGAYAGGGGGGHRESIRRKGDVGGRKKAKPRSKKKDRKVTWFVSVYTVVLLVLFVGCAVSGVFVGIIVTSPTVRLASSSLQLDHGWSNNPNHSSAYLTVRVSRHALPQLCVVCLSIADLFEFIFLEFSSCSRQTTP</sequence>
<organism evidence="3 4">
    <name type="scientific">Cystoisospora suis</name>
    <dbReference type="NCBI Taxonomy" id="483139"/>
    <lineage>
        <taxon>Eukaryota</taxon>
        <taxon>Sar</taxon>
        <taxon>Alveolata</taxon>
        <taxon>Apicomplexa</taxon>
        <taxon>Conoidasida</taxon>
        <taxon>Coccidia</taxon>
        <taxon>Eucoccidiorida</taxon>
        <taxon>Eimeriorina</taxon>
        <taxon>Sarcocystidae</taxon>
        <taxon>Cystoisospora</taxon>
    </lineage>
</organism>
<dbReference type="AlphaFoldDB" id="A0A2C6LCH1"/>
<dbReference type="EMBL" id="MIGC01000635">
    <property type="protein sequence ID" value="PHJ24576.1"/>
    <property type="molecule type" value="Genomic_DNA"/>
</dbReference>
<feature type="compositionally biased region" description="Basic and acidic residues" evidence="1">
    <location>
        <begin position="174"/>
        <end position="187"/>
    </location>
</feature>
<keyword evidence="2 3" id="KW-0812">Transmembrane</keyword>
<reference evidence="3 4" key="1">
    <citation type="journal article" date="2017" name="Int. J. Parasitol.">
        <title>The genome of the protozoan parasite Cystoisospora suis and a reverse vaccinology approach to identify vaccine candidates.</title>
        <authorList>
            <person name="Palmieri N."/>
            <person name="Shrestha A."/>
            <person name="Ruttkowski B."/>
            <person name="Beck T."/>
            <person name="Vogl C."/>
            <person name="Tomley F."/>
            <person name="Blake D.P."/>
            <person name="Joachim A."/>
        </authorList>
    </citation>
    <scope>NUCLEOTIDE SEQUENCE [LARGE SCALE GENOMIC DNA]</scope>
    <source>
        <strain evidence="3 4">Wien I</strain>
    </source>
</reference>
<feature type="compositionally biased region" description="Gly residues" evidence="1">
    <location>
        <begin position="160"/>
        <end position="173"/>
    </location>
</feature>
<feature type="compositionally biased region" description="Gly residues" evidence="1">
    <location>
        <begin position="15"/>
        <end position="27"/>
    </location>
</feature>
<feature type="region of interest" description="Disordered" evidence="1">
    <location>
        <begin position="1"/>
        <end position="106"/>
    </location>
</feature>
<dbReference type="RefSeq" id="XP_067926249.1">
    <property type="nucleotide sequence ID" value="XM_068061782.1"/>
</dbReference>
<feature type="region of interest" description="Disordered" evidence="1">
    <location>
        <begin position="141"/>
        <end position="195"/>
    </location>
</feature>
<dbReference type="GeneID" id="94424993"/>
<keyword evidence="2" id="KW-1133">Transmembrane helix</keyword>
<protein>
    <submittedName>
        <fullName evidence="3">Transmembrane protein</fullName>
    </submittedName>
</protein>
<keyword evidence="4" id="KW-1185">Reference proteome</keyword>
<keyword evidence="2" id="KW-0472">Membrane</keyword>
<evidence type="ECO:0000256" key="2">
    <source>
        <dbReference type="SAM" id="Phobius"/>
    </source>
</evidence>
<evidence type="ECO:0000313" key="3">
    <source>
        <dbReference type="EMBL" id="PHJ24576.1"/>
    </source>
</evidence>
<dbReference type="VEuPathDB" id="ToxoDB:CSUI_001577"/>
<accession>A0A2C6LCH1</accession>
<feature type="compositionally biased region" description="Basic and acidic residues" evidence="1">
    <location>
        <begin position="148"/>
        <end position="158"/>
    </location>
</feature>
<feature type="transmembrane region" description="Helical" evidence="2">
    <location>
        <begin position="202"/>
        <end position="231"/>
    </location>
</feature>
<comment type="caution">
    <text evidence="3">The sequence shown here is derived from an EMBL/GenBank/DDBJ whole genome shotgun (WGS) entry which is preliminary data.</text>
</comment>